<evidence type="ECO:0000313" key="2">
    <source>
        <dbReference type="Proteomes" id="UP000825051"/>
    </source>
</evidence>
<dbReference type="EMBL" id="CP080507">
    <property type="protein sequence ID" value="QYM78560.1"/>
    <property type="molecule type" value="Genomic_DNA"/>
</dbReference>
<evidence type="ECO:0000313" key="1">
    <source>
        <dbReference type="EMBL" id="QYM78560.1"/>
    </source>
</evidence>
<accession>A0A8F9TUW1</accession>
<sequence>MATVLAPALDRPTLMVTPSARILKRFYFIERELIRQQAGWLPAVTHWETKLLLPELMWENSLLARALRERVLELRYPERRLTIDEEGAVLSFFQRLANAPSAEAFVLALGRAVRPLLRRAYQDYLSVSDHLDDGPTQFLLRHGLTDLDHQISRLEQVSGAALAAASPAVVDDAAAWCRAVSAALAEALSPPLWADAAEDAAFAAPQLAALERPFQISRTGGRDARFDRVAFAWPDRHTPAPAGEGLRLRARQAIHHVNEVWAAEMAAACLYDFAPTAPHEFIEDAARWCYDEIRHCRMGYERLKRWGFTDSEIPLDSFSYDAGADLAPIVRLGIIFYFEATFIHTKKERTVLFSELGDQLSSHDMDFDWADELIHTHYGKKWLEKFLATTAGDETLSSLKATAREAVFQRLARATPEDKAATAQVAERAMAKMAKSAALN</sequence>
<dbReference type="Proteomes" id="UP000825051">
    <property type="component" value="Chromosome"/>
</dbReference>
<dbReference type="InterPro" id="IPR007402">
    <property type="entry name" value="DUF455"/>
</dbReference>
<name>A0A8F9TUW1_9BACT</name>
<dbReference type="KEGG" id="ole:K0B96_14840"/>
<dbReference type="Pfam" id="PF04305">
    <property type="entry name" value="DUF455"/>
    <property type="match status" value="1"/>
</dbReference>
<dbReference type="AlphaFoldDB" id="A0A8F9TUW1"/>
<gene>
    <name evidence="1" type="ORF">K0B96_14840</name>
</gene>
<dbReference type="RefSeq" id="WP_220161664.1">
    <property type="nucleotide sequence ID" value="NZ_CP080507.1"/>
</dbReference>
<reference evidence="1" key="1">
    <citation type="submission" date="2021-08" db="EMBL/GenBank/DDBJ databases">
        <title>Genome of a novel bacterium of the phylum Verrucomicrobia, Oleiharenicola sp. KSB-15.</title>
        <authorList>
            <person name="Chung J.-H."/>
            <person name="Ahn J.-H."/>
            <person name="Yoon Y."/>
            <person name="Kim D.-Y."/>
            <person name="An S.-H."/>
            <person name="Park I."/>
            <person name="Yeon J."/>
        </authorList>
    </citation>
    <scope>NUCLEOTIDE SEQUENCE</scope>
    <source>
        <strain evidence="1">KSB-15</strain>
    </source>
</reference>
<proteinExistence type="predicted"/>
<protein>
    <submittedName>
        <fullName evidence="1">DUF455 family protein</fullName>
    </submittedName>
</protein>
<organism evidence="1 2">
    <name type="scientific">Horticoccus luteus</name>
    <dbReference type="NCBI Taxonomy" id="2862869"/>
    <lineage>
        <taxon>Bacteria</taxon>
        <taxon>Pseudomonadati</taxon>
        <taxon>Verrucomicrobiota</taxon>
        <taxon>Opitutia</taxon>
        <taxon>Opitutales</taxon>
        <taxon>Opitutaceae</taxon>
        <taxon>Horticoccus</taxon>
    </lineage>
</organism>
<keyword evidence="2" id="KW-1185">Reference proteome</keyword>